<dbReference type="Gene3D" id="1.20.1280.50">
    <property type="match status" value="1"/>
</dbReference>
<dbReference type="Proteomes" id="UP001558713">
    <property type="component" value="Unassembled WGS sequence"/>
</dbReference>
<name>A0ABD0ZYY2_CARAN</name>
<dbReference type="SMART" id="SM00256">
    <property type="entry name" value="FBOX"/>
    <property type="match status" value="1"/>
</dbReference>
<comment type="caution">
    <text evidence="2">The sequence shown here is derived from an EMBL/GenBank/DDBJ whole genome shotgun (WGS) entry which is preliminary data.</text>
</comment>
<dbReference type="InterPro" id="IPR006527">
    <property type="entry name" value="F-box-assoc_dom_typ1"/>
</dbReference>
<dbReference type="SUPFAM" id="SSF81383">
    <property type="entry name" value="F-box domain"/>
    <property type="match status" value="1"/>
</dbReference>
<proteinExistence type="predicted"/>
<evidence type="ECO:0000259" key="1">
    <source>
        <dbReference type="PROSITE" id="PS50181"/>
    </source>
</evidence>
<gene>
    <name evidence="2" type="ORF">V5N11_004831</name>
</gene>
<dbReference type="InterPro" id="IPR050796">
    <property type="entry name" value="SCF_F-box_component"/>
</dbReference>
<dbReference type="InterPro" id="IPR036047">
    <property type="entry name" value="F-box-like_dom_sf"/>
</dbReference>
<dbReference type="PANTHER" id="PTHR31672">
    <property type="entry name" value="BNACNNG10540D PROTEIN"/>
    <property type="match status" value="1"/>
</dbReference>
<dbReference type="AlphaFoldDB" id="A0ABD0ZYY2"/>
<evidence type="ECO:0000313" key="2">
    <source>
        <dbReference type="EMBL" id="KAL1192715.1"/>
    </source>
</evidence>
<dbReference type="Pfam" id="PF07734">
    <property type="entry name" value="FBA_1"/>
    <property type="match status" value="1"/>
</dbReference>
<dbReference type="PROSITE" id="PS50181">
    <property type="entry name" value="FBOX"/>
    <property type="match status" value="1"/>
</dbReference>
<dbReference type="InterPro" id="IPR017451">
    <property type="entry name" value="F-box-assoc_interact_dom"/>
</dbReference>
<dbReference type="NCBIfam" id="TIGR01640">
    <property type="entry name" value="F_box_assoc_1"/>
    <property type="match status" value="1"/>
</dbReference>
<dbReference type="EMBL" id="JBANAX010000813">
    <property type="protein sequence ID" value="KAL1192715.1"/>
    <property type="molecule type" value="Genomic_DNA"/>
</dbReference>
<reference evidence="2 3" key="1">
    <citation type="submission" date="2024-04" db="EMBL/GenBank/DDBJ databases">
        <title>Genome assembly C_amara_ONT_v2.</title>
        <authorList>
            <person name="Yant L."/>
            <person name="Moore C."/>
            <person name="Slenker M."/>
        </authorList>
    </citation>
    <scope>NUCLEOTIDE SEQUENCE [LARGE SCALE GENOMIC DNA]</scope>
    <source>
        <tissue evidence="2">Leaf</tissue>
    </source>
</reference>
<dbReference type="PANTHER" id="PTHR31672:SF13">
    <property type="entry name" value="F-BOX PROTEIN CPR30-LIKE"/>
    <property type="match status" value="1"/>
</dbReference>
<dbReference type="Pfam" id="PF00646">
    <property type="entry name" value="F-box"/>
    <property type="match status" value="1"/>
</dbReference>
<organism evidence="2 3">
    <name type="scientific">Cardamine amara subsp. amara</name>
    <dbReference type="NCBI Taxonomy" id="228776"/>
    <lineage>
        <taxon>Eukaryota</taxon>
        <taxon>Viridiplantae</taxon>
        <taxon>Streptophyta</taxon>
        <taxon>Embryophyta</taxon>
        <taxon>Tracheophyta</taxon>
        <taxon>Spermatophyta</taxon>
        <taxon>Magnoliopsida</taxon>
        <taxon>eudicotyledons</taxon>
        <taxon>Gunneridae</taxon>
        <taxon>Pentapetalae</taxon>
        <taxon>rosids</taxon>
        <taxon>malvids</taxon>
        <taxon>Brassicales</taxon>
        <taxon>Brassicaceae</taxon>
        <taxon>Cardamineae</taxon>
        <taxon>Cardamine</taxon>
    </lineage>
</organism>
<evidence type="ECO:0000313" key="3">
    <source>
        <dbReference type="Proteomes" id="UP001558713"/>
    </source>
</evidence>
<keyword evidence="3" id="KW-1185">Reference proteome</keyword>
<protein>
    <submittedName>
        <fullName evidence="2">F-box only protein 15</fullName>
    </submittedName>
</protein>
<dbReference type="InterPro" id="IPR001810">
    <property type="entry name" value="F-box_dom"/>
</dbReference>
<accession>A0ABD0ZYY2</accession>
<feature type="domain" description="F-box" evidence="1">
    <location>
        <begin position="11"/>
        <end position="59"/>
    </location>
</feature>
<sequence length="399" mass="46760">MASSKRASSMRLLLPSLPSELIEEILYRTPAESLIRFKSTCKKWYDLITNNKRFIYNHLNQSPERFIRIDHTTQSVQIMDPVTIIQSDSPIPNEFQDGLYPILSMVHCDGLMLCLCRNKRNSYFRCVRTTCADLVIWNPVMRKIKWIEPSVYHWESDYFGIGYNNTCRDNYKILRFWGPLSNFQESGNKSGRPECEMYEFKSESWRTLDAKFDGEVDNDCKGVSVEGNMYWIATKEEGSFILCFDFSMETFKNICVCPPYRKTRRLGCFNGDRLSLLQQDDKEETINEIEVWMTNKLSDDGAVSFTKYFNVNTPDLPALLYHTDFARPGYSIGKYRNIMSWCEGKVKNKDDTWCTCITFYDIDEGGIRKQRETRFNGHDWMFICSYVYVPSLIPVVWCS</sequence>